<dbReference type="OrthoDB" id="7208816at2"/>
<dbReference type="HOGENOM" id="CLU_017387_1_0_5"/>
<evidence type="ECO:0000313" key="8">
    <source>
        <dbReference type="EMBL" id="CCG06694.1"/>
    </source>
</evidence>
<accession>H6SIR7</accession>
<organism evidence="8 9">
    <name type="scientific">Pararhodospirillum photometricum DSM 122</name>
    <dbReference type="NCBI Taxonomy" id="1150469"/>
    <lineage>
        <taxon>Bacteria</taxon>
        <taxon>Pseudomonadati</taxon>
        <taxon>Pseudomonadota</taxon>
        <taxon>Alphaproteobacteria</taxon>
        <taxon>Rhodospirillales</taxon>
        <taxon>Rhodospirillaceae</taxon>
        <taxon>Pararhodospirillum</taxon>
    </lineage>
</organism>
<evidence type="ECO:0000256" key="4">
    <source>
        <dbReference type="ARBA" id="ARBA00023315"/>
    </source>
</evidence>
<reference evidence="8 9" key="1">
    <citation type="submission" date="2012-02" db="EMBL/GenBank/DDBJ databases">
        <title>Shotgun genome sequence of Phaeospirillum photometricum DSM 122.</title>
        <authorList>
            <person name="Duquesne K."/>
            <person name="Sturgis J."/>
        </authorList>
    </citation>
    <scope>NUCLEOTIDE SEQUENCE [LARGE SCALE GENOMIC DNA]</scope>
    <source>
        <strain evidence="9">DSM122</strain>
    </source>
</reference>
<dbReference type="PANTHER" id="PTHR36837:SF5">
    <property type="entry name" value="POLY-3-HYDROXYBUTYRATE SYNTHASE"/>
    <property type="match status" value="1"/>
</dbReference>
<keyword evidence="2" id="KW-0963">Cytoplasm</keyword>
<dbReference type="InterPro" id="IPR000073">
    <property type="entry name" value="AB_hydrolase_1"/>
</dbReference>
<dbReference type="NCBIfam" id="TIGR01838">
    <property type="entry name" value="PHA_synth_I"/>
    <property type="match status" value="1"/>
</dbReference>
<gene>
    <name evidence="8" type="primary">phbC</name>
    <name evidence="8" type="ORF">RSPPHO_00068</name>
</gene>
<keyword evidence="4 8" id="KW-0012">Acyltransferase</keyword>
<evidence type="ECO:0000256" key="3">
    <source>
        <dbReference type="ARBA" id="ARBA00022679"/>
    </source>
</evidence>
<evidence type="ECO:0000256" key="2">
    <source>
        <dbReference type="ARBA" id="ARBA00022490"/>
    </source>
</evidence>
<keyword evidence="9" id="KW-1185">Reference proteome</keyword>
<dbReference type="Pfam" id="PF12697">
    <property type="entry name" value="Abhydrolase_6"/>
    <property type="match status" value="1"/>
</dbReference>
<dbReference type="GO" id="GO:0016746">
    <property type="term" value="F:acyltransferase activity"/>
    <property type="evidence" value="ECO:0007669"/>
    <property type="project" value="UniProtKB-KW"/>
</dbReference>
<dbReference type="SUPFAM" id="SSF53474">
    <property type="entry name" value="alpha/beta-Hydrolases"/>
    <property type="match status" value="1"/>
</dbReference>
<dbReference type="PANTHER" id="PTHR36837">
    <property type="entry name" value="POLY(3-HYDROXYALKANOATE) POLYMERASE SUBUNIT PHAC"/>
    <property type="match status" value="1"/>
</dbReference>
<evidence type="ECO:0000259" key="6">
    <source>
        <dbReference type="Pfam" id="PF07167"/>
    </source>
</evidence>
<keyword evidence="3 8" id="KW-0808">Transferase</keyword>
<feature type="domain" description="Poly-beta-hydroxybutyrate polymerase N-terminal" evidence="6">
    <location>
        <begin position="111"/>
        <end position="283"/>
    </location>
</feature>
<sequence length="597" mass="67232">MPPVPPDKPPPRPDTTFVDLWQTWLDWAEKSQKMWAASLQVPLAQPEIQVPDRDAMAESFQDLARRVMDNPTPFLDAQATLWRDYVTLCERSAARLRGSEALPVVTPEASDRRFKDEVWRDDPLFDHLKQSYLMTARAVLAAVRKVEGVDERSRQRMEFYTRLVLDALAPTNYLATNPEARRAFLESNGRSLVQGMENLLRDLERGGGGSVRVAMTDEAAFEVGRTLAVTPGKVVYQNDLIQLIQYSPTTETVAQRPLLVVPPWINKFYIMDLTPKNSFIRYMVEQGLTVFVVSWVNPGPELGHKDFGDYMNEGPLAAMEAIASLTGERDLTLMGYCIGGTLCAATLAYLAARGDERVKAVTFLTTMVDFSEPGELGVFIEPHLLDKLDAVMERNGTLDGRYMANAFNLLRDNELIWSFHINNYLLGKDPPAFDLLYWNADSTRMPAMMHTYYLRRMYERNELVQPGALTLLGTPIDLRRIRTPAYLLSTREDHIAPWKSTFKATALYSGPVRFVLAGSGHIAGVINPPGRPKYGHWTNTRKVRDPDTWLAGAKENEGSWWPDWRAWLAKHAGSAVPARDPGAGLEDAPGSYVKKRL</sequence>
<dbReference type="InterPro" id="IPR051321">
    <property type="entry name" value="PHA/PHB_synthase"/>
</dbReference>
<dbReference type="Pfam" id="PF07167">
    <property type="entry name" value="PhaC_N"/>
    <property type="match status" value="1"/>
</dbReference>
<evidence type="ECO:0000256" key="1">
    <source>
        <dbReference type="ARBA" id="ARBA00004496"/>
    </source>
</evidence>
<dbReference type="EC" id="2.3.1.-" evidence="8"/>
<dbReference type="Gene3D" id="3.40.50.1820">
    <property type="entry name" value="alpha/beta hydrolase"/>
    <property type="match status" value="1"/>
</dbReference>
<comment type="subcellular location">
    <subcellularLocation>
        <location evidence="1">Cytoplasm</location>
    </subcellularLocation>
</comment>
<dbReference type="InterPro" id="IPR010963">
    <property type="entry name" value="PHA_synth_I"/>
</dbReference>
<protein>
    <submittedName>
        <fullName evidence="8">Poly-beta-hydroxybutyrate polymerase</fullName>
        <ecNumber evidence="8">2.3.1.-</ecNumber>
    </submittedName>
</protein>
<dbReference type="GO" id="GO:0005737">
    <property type="term" value="C:cytoplasm"/>
    <property type="evidence" value="ECO:0007669"/>
    <property type="project" value="UniProtKB-SubCell"/>
</dbReference>
<dbReference type="eggNOG" id="COG3243">
    <property type="taxonomic scope" value="Bacteria"/>
</dbReference>
<dbReference type="EMBL" id="HE663493">
    <property type="protein sequence ID" value="CCG06694.1"/>
    <property type="molecule type" value="Genomic_DNA"/>
</dbReference>
<dbReference type="KEGG" id="rpm:RSPPHO_00068"/>
<name>H6SIR7_PARPM</name>
<evidence type="ECO:0000259" key="7">
    <source>
        <dbReference type="Pfam" id="PF12697"/>
    </source>
</evidence>
<dbReference type="InterPro" id="IPR010941">
    <property type="entry name" value="PhaC_N"/>
</dbReference>
<dbReference type="PATRIC" id="fig|1150469.3.peg.102"/>
<evidence type="ECO:0000256" key="5">
    <source>
        <dbReference type="SAM" id="MobiDB-lite"/>
    </source>
</evidence>
<feature type="region of interest" description="Disordered" evidence="5">
    <location>
        <begin position="575"/>
        <end position="597"/>
    </location>
</feature>
<dbReference type="AlphaFoldDB" id="H6SIR7"/>
<proteinExistence type="predicted"/>
<feature type="domain" description="AB hydrolase-1" evidence="7">
    <location>
        <begin position="286"/>
        <end position="523"/>
    </location>
</feature>
<dbReference type="RefSeq" id="WP_014413334.1">
    <property type="nucleotide sequence ID" value="NC_017059.1"/>
</dbReference>
<dbReference type="STRING" id="1150469.RSPPHO_00068"/>
<evidence type="ECO:0000313" key="9">
    <source>
        <dbReference type="Proteomes" id="UP000033220"/>
    </source>
</evidence>
<dbReference type="InterPro" id="IPR029058">
    <property type="entry name" value="AB_hydrolase_fold"/>
</dbReference>
<dbReference type="Proteomes" id="UP000033220">
    <property type="component" value="Chromosome DSM 122"/>
</dbReference>
<dbReference type="GO" id="GO:0042619">
    <property type="term" value="P:poly-hydroxybutyrate biosynthetic process"/>
    <property type="evidence" value="ECO:0007669"/>
    <property type="project" value="InterPro"/>
</dbReference>